<accession>M5RU38</accession>
<dbReference type="GO" id="GO:0016787">
    <property type="term" value="F:hydrolase activity"/>
    <property type="evidence" value="ECO:0007669"/>
    <property type="project" value="UniProtKB-KW"/>
</dbReference>
<feature type="non-terminal residue" evidence="4">
    <location>
        <position position="165"/>
    </location>
</feature>
<dbReference type="InterPro" id="IPR029132">
    <property type="entry name" value="CBAH/NAAA_C"/>
</dbReference>
<comment type="similarity">
    <text evidence="1">Belongs to the peptidase C59 family.</text>
</comment>
<dbReference type="PANTHER" id="PTHR35527">
    <property type="entry name" value="CHOLOYLGLYCINE HYDROLASE"/>
    <property type="match status" value="1"/>
</dbReference>
<dbReference type="Gene3D" id="3.60.60.10">
    <property type="entry name" value="Penicillin V Acylase, Chain A"/>
    <property type="match status" value="1"/>
</dbReference>
<keyword evidence="2 4" id="KW-0378">Hydrolase</keyword>
<name>M5RU38_9BACT</name>
<gene>
    <name evidence="4" type="ORF">RMSM_04164</name>
</gene>
<dbReference type="AlphaFoldDB" id="M5RU38"/>
<dbReference type="Pfam" id="PF02275">
    <property type="entry name" value="CBAH"/>
    <property type="match status" value="1"/>
</dbReference>
<comment type="caution">
    <text evidence="4">The sequence shown here is derived from an EMBL/GenBank/DDBJ whole genome shotgun (WGS) entry which is preliminary data.</text>
</comment>
<dbReference type="InterPro" id="IPR029055">
    <property type="entry name" value="Ntn_hydrolases_N"/>
</dbReference>
<dbReference type="EMBL" id="ANOG01000597">
    <property type="protein sequence ID" value="EMI18902.1"/>
    <property type="molecule type" value="Genomic_DNA"/>
</dbReference>
<organism evidence="4 5">
    <name type="scientific">Rhodopirellula maiorica SM1</name>
    <dbReference type="NCBI Taxonomy" id="1265738"/>
    <lineage>
        <taxon>Bacteria</taxon>
        <taxon>Pseudomonadati</taxon>
        <taxon>Planctomycetota</taxon>
        <taxon>Planctomycetia</taxon>
        <taxon>Pirellulales</taxon>
        <taxon>Pirellulaceae</taxon>
        <taxon>Novipirellula</taxon>
    </lineage>
</organism>
<evidence type="ECO:0000313" key="5">
    <source>
        <dbReference type="Proteomes" id="UP000011991"/>
    </source>
</evidence>
<reference evidence="4 5" key="1">
    <citation type="journal article" date="2013" name="Mar. Genomics">
        <title>Expression of sulfatases in Rhodopirellula baltica and the diversity of sulfatases in the genus Rhodopirellula.</title>
        <authorList>
            <person name="Wegner C.E."/>
            <person name="Richter-Heitmann T."/>
            <person name="Klindworth A."/>
            <person name="Klockow C."/>
            <person name="Richter M."/>
            <person name="Achstetter T."/>
            <person name="Glockner F.O."/>
            <person name="Harder J."/>
        </authorList>
    </citation>
    <scope>NUCLEOTIDE SEQUENCE [LARGE SCALE GENOMIC DNA]</scope>
    <source>
        <strain evidence="4 5">SM1</strain>
    </source>
</reference>
<evidence type="ECO:0000259" key="3">
    <source>
        <dbReference type="Pfam" id="PF02275"/>
    </source>
</evidence>
<dbReference type="PANTHER" id="PTHR35527:SF2">
    <property type="entry name" value="HYDROLASE"/>
    <property type="match status" value="1"/>
</dbReference>
<keyword evidence="5" id="KW-1185">Reference proteome</keyword>
<protein>
    <submittedName>
        <fullName evidence="4">Choloylglycine hydrolase</fullName>
    </submittedName>
</protein>
<dbReference type="InterPro" id="IPR052193">
    <property type="entry name" value="Peptidase_C59"/>
</dbReference>
<evidence type="ECO:0000256" key="2">
    <source>
        <dbReference type="ARBA" id="ARBA00022801"/>
    </source>
</evidence>
<dbReference type="Proteomes" id="UP000011991">
    <property type="component" value="Unassembled WGS sequence"/>
</dbReference>
<sequence>MGARNVADACTVMRFSFGGHIVVARNHDWMFGEGLLVVNPRGLQKQAISPVQPAKWVSSYGSVSFVQFGREIPFAGMNEKGLTVDLLQLHQAEFPLVESGKHSVNVVQWVQYQLDTAASVSDVIDSLEKIYPTPMVPSIERVHYFVTDAAGDVATIEFLDGKANV</sequence>
<feature type="domain" description="Choloylglycine hydrolase/NAAA C-terminal" evidence="3">
    <location>
        <begin position="10"/>
        <end position="161"/>
    </location>
</feature>
<evidence type="ECO:0000313" key="4">
    <source>
        <dbReference type="EMBL" id="EMI18902.1"/>
    </source>
</evidence>
<evidence type="ECO:0000256" key="1">
    <source>
        <dbReference type="ARBA" id="ARBA00006625"/>
    </source>
</evidence>
<proteinExistence type="inferred from homology"/>
<dbReference type="SUPFAM" id="SSF56235">
    <property type="entry name" value="N-terminal nucleophile aminohydrolases (Ntn hydrolases)"/>
    <property type="match status" value="1"/>
</dbReference>